<dbReference type="eggNOG" id="COG0161">
    <property type="taxonomic scope" value="Bacteria"/>
</dbReference>
<feature type="binding site" evidence="9">
    <location>
        <position position="146"/>
    </location>
    <ligand>
        <name>substrate</name>
    </ligand>
</feature>
<feature type="binding site" evidence="9">
    <location>
        <position position="250"/>
    </location>
    <ligand>
        <name>pyridoxal 5'-phosphate</name>
        <dbReference type="ChEBI" id="CHEBI:597326"/>
    </ligand>
</feature>
<dbReference type="Gene3D" id="3.40.640.10">
    <property type="entry name" value="Type I PLP-dependent aspartate aminotransferase-like (Major domain)"/>
    <property type="match status" value="1"/>
</dbReference>
<dbReference type="NCBIfam" id="NF004624">
    <property type="entry name" value="PRK05964.1"/>
    <property type="match status" value="1"/>
</dbReference>
<evidence type="ECO:0000256" key="2">
    <source>
        <dbReference type="ARBA" id="ARBA00005063"/>
    </source>
</evidence>
<dbReference type="InterPro" id="IPR015424">
    <property type="entry name" value="PyrdxlP-dep_Trfase"/>
</dbReference>
<dbReference type="CDD" id="cd00610">
    <property type="entry name" value="OAT_like"/>
    <property type="match status" value="1"/>
</dbReference>
<evidence type="ECO:0000256" key="7">
    <source>
        <dbReference type="ARBA" id="ARBA00022898"/>
    </source>
</evidence>
<dbReference type="EMBL" id="ANHY01000007">
    <property type="protein sequence ID" value="EKV30887.1"/>
    <property type="molecule type" value="Genomic_DNA"/>
</dbReference>
<comment type="cofactor">
    <cofactor evidence="1 9">
        <name>pyridoxal 5'-phosphate</name>
        <dbReference type="ChEBI" id="CHEBI:597326"/>
    </cofactor>
</comment>
<keyword evidence="3 9" id="KW-0032">Aminotransferase</keyword>
<dbReference type="Gene3D" id="3.90.1150.10">
    <property type="entry name" value="Aspartate Aminotransferase, domain 1"/>
    <property type="match status" value="1"/>
</dbReference>
<keyword evidence="4 9" id="KW-0808">Transferase</keyword>
<evidence type="ECO:0000256" key="3">
    <source>
        <dbReference type="ARBA" id="ARBA00022576"/>
    </source>
</evidence>
<name>K9H016_9PROT</name>
<comment type="similarity">
    <text evidence="9">Belongs to the class-III pyridoxal-phosphate-dependent aminotransferase family. BioA subfamily.</text>
</comment>
<evidence type="ECO:0000256" key="6">
    <source>
        <dbReference type="ARBA" id="ARBA00022756"/>
    </source>
</evidence>
<dbReference type="OrthoDB" id="9801834at2"/>
<dbReference type="GO" id="GO:0004015">
    <property type="term" value="F:adenosylmethionine-8-amino-7-oxononanoate transaminase activity"/>
    <property type="evidence" value="ECO:0007669"/>
    <property type="project" value="UniProtKB-UniRule"/>
</dbReference>
<dbReference type="GO" id="GO:0009102">
    <property type="term" value="P:biotin biosynthetic process"/>
    <property type="evidence" value="ECO:0007669"/>
    <property type="project" value="UniProtKB-UniRule"/>
</dbReference>
<comment type="subcellular location">
    <subcellularLocation>
        <location evidence="9">Cytoplasm</location>
    </subcellularLocation>
</comment>
<accession>K9H016</accession>
<comment type="pathway">
    <text evidence="2 9">Cofactor biosynthesis; biotin biosynthesis; 7,8-diaminononanoate from 8-amino-7-oxononanoate (SAM route): step 1/1.</text>
</comment>
<dbReference type="PATRIC" id="fig|1238182.3.peg.1886"/>
<organism evidence="10 11">
    <name type="scientific">Caenispirillum salinarum AK4</name>
    <dbReference type="NCBI Taxonomy" id="1238182"/>
    <lineage>
        <taxon>Bacteria</taxon>
        <taxon>Pseudomonadati</taxon>
        <taxon>Pseudomonadota</taxon>
        <taxon>Alphaproteobacteria</taxon>
        <taxon>Rhodospirillales</taxon>
        <taxon>Novispirillaceae</taxon>
        <taxon>Caenispirillum</taxon>
    </lineage>
</organism>
<evidence type="ECO:0000313" key="11">
    <source>
        <dbReference type="Proteomes" id="UP000009881"/>
    </source>
</evidence>
<feature type="binding site" evidence="9">
    <location>
        <position position="313"/>
    </location>
    <ligand>
        <name>substrate</name>
    </ligand>
</feature>
<dbReference type="Proteomes" id="UP000009881">
    <property type="component" value="Unassembled WGS sequence"/>
</dbReference>
<keyword evidence="7 9" id="KW-0663">Pyridoxal phosphate</keyword>
<proteinExistence type="inferred from homology"/>
<feature type="binding site" evidence="9">
    <location>
        <begin position="314"/>
        <end position="315"/>
    </location>
    <ligand>
        <name>pyridoxal 5'-phosphate</name>
        <dbReference type="ChEBI" id="CHEBI:597326"/>
    </ligand>
</feature>
<dbReference type="STRING" id="1238182.C882_4224"/>
<dbReference type="InterPro" id="IPR015422">
    <property type="entry name" value="PyrdxlP-dep_Trfase_small"/>
</dbReference>
<feature type="binding site" evidence="9">
    <location>
        <position position="279"/>
    </location>
    <ligand>
        <name>substrate</name>
    </ligand>
</feature>
<feature type="site" description="Participates in the substrate recognition with KAPA and in a stacking interaction with the adenine ring of SAM" evidence="9">
    <location>
        <position position="18"/>
    </location>
</feature>
<feature type="binding site" evidence="9">
    <location>
        <position position="405"/>
    </location>
    <ligand>
        <name>substrate</name>
    </ligand>
</feature>
<dbReference type="InterPro" id="IPR049704">
    <property type="entry name" value="Aminotrans_3_PPA_site"/>
</dbReference>
<evidence type="ECO:0000256" key="1">
    <source>
        <dbReference type="ARBA" id="ARBA00001933"/>
    </source>
</evidence>
<dbReference type="GO" id="GO:0004141">
    <property type="term" value="F:dethiobiotin synthase activity"/>
    <property type="evidence" value="ECO:0007669"/>
    <property type="project" value="TreeGrafter"/>
</dbReference>
<evidence type="ECO:0000313" key="10">
    <source>
        <dbReference type="EMBL" id="EKV30887.1"/>
    </source>
</evidence>
<keyword evidence="5 9" id="KW-0949">S-adenosyl-L-methionine</keyword>
<dbReference type="GO" id="GO:0005737">
    <property type="term" value="C:cytoplasm"/>
    <property type="evidence" value="ECO:0007669"/>
    <property type="project" value="UniProtKB-SubCell"/>
</dbReference>
<feature type="binding site" evidence="9">
    <location>
        <position position="53"/>
    </location>
    <ligand>
        <name>substrate</name>
    </ligand>
</feature>
<dbReference type="AlphaFoldDB" id="K9H016"/>
<keyword evidence="11" id="KW-1185">Reference proteome</keyword>
<evidence type="ECO:0000256" key="8">
    <source>
        <dbReference type="ARBA" id="ARBA00048449"/>
    </source>
</evidence>
<comment type="subunit">
    <text evidence="9">Homodimer.</text>
</comment>
<dbReference type="InterPro" id="IPR015421">
    <property type="entry name" value="PyrdxlP-dep_Trfase_major"/>
</dbReference>
<dbReference type="Pfam" id="PF00202">
    <property type="entry name" value="Aminotran_3"/>
    <property type="match status" value="1"/>
</dbReference>
<feature type="binding site" evidence="9">
    <location>
        <begin position="113"/>
        <end position="114"/>
    </location>
    <ligand>
        <name>pyridoxal 5'-phosphate</name>
        <dbReference type="ChEBI" id="CHEBI:597326"/>
    </ligand>
</feature>
<comment type="caution">
    <text evidence="10">The sequence shown here is derived from an EMBL/GenBank/DDBJ whole genome shotgun (WGS) entry which is preliminary data.</text>
</comment>
<feature type="modified residue" description="N6-(pyridoxal phosphate)lysine" evidence="9">
    <location>
        <position position="279"/>
    </location>
</feature>
<keyword evidence="6 9" id="KW-0093">Biotin biosynthesis</keyword>
<reference evidence="10 11" key="1">
    <citation type="journal article" date="2013" name="Genome Announc.">
        <title>Draft Genome Sequence of an Alphaproteobacterium, Caenispirillum salinarum AK4(T), Isolated from a Solar Saltern.</title>
        <authorList>
            <person name="Khatri I."/>
            <person name="Singh A."/>
            <person name="Korpole S."/>
            <person name="Pinnaka A.K."/>
            <person name="Subramanian S."/>
        </authorList>
    </citation>
    <scope>NUCLEOTIDE SEQUENCE [LARGE SCALE GENOMIC DNA]</scope>
    <source>
        <strain evidence="10 11">AK4</strain>
    </source>
</reference>
<evidence type="ECO:0000256" key="9">
    <source>
        <dbReference type="HAMAP-Rule" id="MF_00834"/>
    </source>
</evidence>
<comment type="function">
    <text evidence="9">Catalyzes the transfer of the alpha-amino group from S-adenosyl-L-methionine (SAM) to 7-keto-8-aminopelargonic acid (KAPA) to form 7,8-diaminopelargonic acid (DAPA). It is the only aminotransferase known to utilize SAM as an amino donor.</text>
</comment>
<keyword evidence="9" id="KW-0963">Cytoplasm</keyword>
<protein>
    <recommendedName>
        <fullName evidence="9">Adenosylmethionine-8-amino-7-oxononanoate aminotransferase</fullName>
        <ecNumber evidence="9">2.6.1.62</ecNumber>
    </recommendedName>
    <alternativeName>
        <fullName evidence="9">7,8-diamino-pelargonic acid aminotransferase</fullName>
        <shortName evidence="9">DAPA AT</shortName>
        <shortName evidence="9">DAPA aminotransferase</shortName>
    </alternativeName>
    <alternativeName>
        <fullName evidence="9">7,8-diaminononanoate synthase</fullName>
        <shortName evidence="9">DANS</shortName>
    </alternativeName>
    <alternativeName>
        <fullName evidence="9">Diaminopelargonic acid synthase</fullName>
    </alternativeName>
</protein>
<gene>
    <name evidence="9" type="primary">bioA</name>
    <name evidence="10" type="ORF">C882_4224</name>
</gene>
<evidence type="ECO:0000256" key="4">
    <source>
        <dbReference type="ARBA" id="ARBA00022679"/>
    </source>
</evidence>
<sequence>MTPEDLKRLDRAHVWHPFTQAQTAPDPVMIRSAKGAVLVEESGREVLDMISSWWVNLHGHSHPVVAEAIAEQARTLEHVIFAGHTHEPAIRISASLAEILPGGLNKVFFSDNGSTAVEVAMKAASQYFLNKGDVDRRRFIAFDGGYHGDTVGAMSAGVSSNFFDAWREMLFPVDILPVPTTWIGDDTIEAKEAEALTALDAHLEAHGGETVACIIEPLVQGASGMRMHRPEFLRAMVARMKAAGVLVILDEVMTGFGRMGSVFSCLEAGVEPDFICLSKGLTAGFLPMSVTVTTDAVHDAFLDDSIGRAFLHGHSFTANPLGCAAANASLELLLADECTAARKRINAFHAARLEELGRHPLVERTRLQGTIAAFDVKVLEGQGGYASSVGPKLKESFIRDGLLIRPLGNVVYLLPPYCVSDDQLTRAYEGINRALDSLSS</sequence>
<dbReference type="RefSeq" id="WP_009540332.1">
    <property type="nucleotide sequence ID" value="NZ_ANHY01000007.1"/>
</dbReference>
<dbReference type="PROSITE" id="PS00600">
    <property type="entry name" value="AA_TRANSFER_CLASS_3"/>
    <property type="match status" value="1"/>
</dbReference>
<dbReference type="SUPFAM" id="SSF53383">
    <property type="entry name" value="PLP-dependent transferases"/>
    <property type="match status" value="1"/>
</dbReference>
<dbReference type="InterPro" id="IPR005815">
    <property type="entry name" value="BioA"/>
</dbReference>
<dbReference type="NCBIfam" id="TIGR00508">
    <property type="entry name" value="bioA"/>
    <property type="match status" value="1"/>
</dbReference>
<evidence type="ECO:0000256" key="5">
    <source>
        <dbReference type="ARBA" id="ARBA00022691"/>
    </source>
</evidence>
<comment type="catalytic activity">
    <reaction evidence="8 9">
        <text>(8S)-8-amino-7-oxononanoate + S-adenosyl-L-methionine = S-adenosyl-4-methylsulfanyl-2-oxobutanoate + (7R,8S)-7,8-diammoniononanoate</text>
        <dbReference type="Rhea" id="RHEA:16861"/>
        <dbReference type="ChEBI" id="CHEBI:16490"/>
        <dbReference type="ChEBI" id="CHEBI:59789"/>
        <dbReference type="ChEBI" id="CHEBI:149468"/>
        <dbReference type="ChEBI" id="CHEBI:149469"/>
        <dbReference type="EC" id="2.6.1.62"/>
    </reaction>
</comment>
<dbReference type="HAMAP" id="MF_00834">
    <property type="entry name" value="BioA"/>
    <property type="match status" value="1"/>
</dbReference>
<dbReference type="PANTHER" id="PTHR42684">
    <property type="entry name" value="ADENOSYLMETHIONINE-8-AMINO-7-OXONONANOATE AMINOTRANSFERASE"/>
    <property type="match status" value="1"/>
</dbReference>
<dbReference type="PANTHER" id="PTHR42684:SF3">
    <property type="entry name" value="ADENOSYLMETHIONINE-8-AMINO-7-OXONONANOATE AMINOTRANSFERASE"/>
    <property type="match status" value="1"/>
</dbReference>
<dbReference type="InterPro" id="IPR005814">
    <property type="entry name" value="Aminotrans_3"/>
</dbReference>
<dbReference type="GO" id="GO:0030170">
    <property type="term" value="F:pyridoxal phosphate binding"/>
    <property type="evidence" value="ECO:0007669"/>
    <property type="project" value="UniProtKB-UniRule"/>
</dbReference>
<dbReference type="UniPathway" id="UPA00078">
    <property type="reaction ID" value="UER00160"/>
</dbReference>
<dbReference type="EC" id="2.6.1.62" evidence="9"/>